<gene>
    <name evidence="1" type="ORF">CYCCA115_LOCUS4527</name>
</gene>
<dbReference type="Proteomes" id="UP001295423">
    <property type="component" value="Unassembled WGS sequence"/>
</dbReference>
<organism evidence="1 2">
    <name type="scientific">Cylindrotheca closterium</name>
    <dbReference type="NCBI Taxonomy" id="2856"/>
    <lineage>
        <taxon>Eukaryota</taxon>
        <taxon>Sar</taxon>
        <taxon>Stramenopiles</taxon>
        <taxon>Ochrophyta</taxon>
        <taxon>Bacillariophyta</taxon>
        <taxon>Bacillariophyceae</taxon>
        <taxon>Bacillariophycidae</taxon>
        <taxon>Bacillariales</taxon>
        <taxon>Bacillariaceae</taxon>
        <taxon>Cylindrotheca</taxon>
    </lineage>
</organism>
<protein>
    <recommendedName>
        <fullName evidence="3">F-box domain-containing protein</fullName>
    </recommendedName>
</protein>
<dbReference type="InterPro" id="IPR032675">
    <property type="entry name" value="LRR_dom_sf"/>
</dbReference>
<dbReference type="AlphaFoldDB" id="A0AAD2CKA3"/>
<evidence type="ECO:0000313" key="1">
    <source>
        <dbReference type="EMBL" id="CAJ1935191.1"/>
    </source>
</evidence>
<reference evidence="1" key="1">
    <citation type="submission" date="2023-08" db="EMBL/GenBank/DDBJ databases">
        <authorList>
            <person name="Audoor S."/>
            <person name="Bilcke G."/>
        </authorList>
    </citation>
    <scope>NUCLEOTIDE SEQUENCE</scope>
</reference>
<proteinExistence type="predicted"/>
<name>A0AAD2CKA3_9STRA</name>
<comment type="caution">
    <text evidence="1">The sequence shown here is derived from an EMBL/GenBank/DDBJ whole genome shotgun (WGS) entry which is preliminary data.</text>
</comment>
<dbReference type="EMBL" id="CAKOGP040000446">
    <property type="protein sequence ID" value="CAJ1935191.1"/>
    <property type="molecule type" value="Genomic_DNA"/>
</dbReference>
<dbReference type="SUPFAM" id="SSF52047">
    <property type="entry name" value="RNI-like"/>
    <property type="match status" value="1"/>
</dbReference>
<evidence type="ECO:0008006" key="3">
    <source>
        <dbReference type="Google" id="ProtNLM"/>
    </source>
</evidence>
<evidence type="ECO:0000313" key="2">
    <source>
        <dbReference type="Proteomes" id="UP001295423"/>
    </source>
</evidence>
<sequence>MPILCNIDALGLDEMSMVVGYLDWKGLLRVRVCQKWRDAVKLTQVPRSMSTKFQSMNCPDYFIVNQKYALALSWIVHALPRLQTIHCNFQYRGTRKFDVKTGEDPFPNQAFTGFDSDDSEATPIPPRRPGLDKVDLSVVSRFRDLRELSLEGLSLDGTYGFLFNFPQLESLILSNTGLLRWDFSMLSGLPKLKRLECMNNTKLTGDLEGLQVVGQTLVEVNLCGCGNVEGSIMSLSKFPHLEELSLLRTKITGDIRDIGDNDFVALKKVDFGGYVYGGGHMDRIEDAADLMLARYRMKKRSPSLFVHRRWSLIETSPQHYGFDGHHSREPPFYVEFVEAGPRLGWRWTNCVSGGSCESHWLDPEPDPIDPEYEVYLKDLEYVQRDADFYKGFNIPPTQMEHDELNRIIPLDPILRRFAPSSPFVGFW</sequence>
<keyword evidence="2" id="KW-1185">Reference proteome</keyword>
<accession>A0AAD2CKA3</accession>
<dbReference type="Gene3D" id="3.80.10.10">
    <property type="entry name" value="Ribonuclease Inhibitor"/>
    <property type="match status" value="1"/>
</dbReference>